<protein>
    <submittedName>
        <fullName evidence="1">Uncharacterized protein</fullName>
    </submittedName>
</protein>
<dbReference type="EMBL" id="JAPUFD010000022">
    <property type="protein sequence ID" value="MDI1492918.1"/>
    <property type="molecule type" value="Genomic_DNA"/>
</dbReference>
<proteinExistence type="predicted"/>
<evidence type="ECO:0000313" key="1">
    <source>
        <dbReference type="EMBL" id="MDI1492918.1"/>
    </source>
</evidence>
<accession>A0AA43TYQ7</accession>
<reference evidence="1" key="1">
    <citation type="journal article" date="2023" name="Genome Biol. Evol.">
        <title>First Whole Genome Sequence and Flow Cytometry Genome Size Data for the Lichen-Forming Fungus Ramalina farinacea (Ascomycota).</title>
        <authorList>
            <person name="Llewellyn T."/>
            <person name="Mian S."/>
            <person name="Hill R."/>
            <person name="Leitch I.J."/>
            <person name="Gaya E."/>
        </authorList>
    </citation>
    <scope>NUCLEOTIDE SEQUENCE</scope>
    <source>
        <strain evidence="1">LIQ254RAFAR</strain>
    </source>
</reference>
<name>A0AA43TYQ7_9LECA</name>
<dbReference type="AlphaFoldDB" id="A0AA43TYQ7"/>
<gene>
    <name evidence="1" type="ORF">OHK93_004701</name>
</gene>
<organism evidence="1 2">
    <name type="scientific">Ramalina farinacea</name>
    <dbReference type="NCBI Taxonomy" id="258253"/>
    <lineage>
        <taxon>Eukaryota</taxon>
        <taxon>Fungi</taxon>
        <taxon>Dikarya</taxon>
        <taxon>Ascomycota</taxon>
        <taxon>Pezizomycotina</taxon>
        <taxon>Lecanoromycetes</taxon>
        <taxon>OSLEUM clade</taxon>
        <taxon>Lecanoromycetidae</taxon>
        <taxon>Lecanorales</taxon>
        <taxon>Lecanorineae</taxon>
        <taxon>Ramalinaceae</taxon>
        <taxon>Ramalina</taxon>
    </lineage>
</organism>
<dbReference type="Proteomes" id="UP001161017">
    <property type="component" value="Unassembled WGS sequence"/>
</dbReference>
<keyword evidence="2" id="KW-1185">Reference proteome</keyword>
<evidence type="ECO:0000313" key="2">
    <source>
        <dbReference type="Proteomes" id="UP001161017"/>
    </source>
</evidence>
<comment type="caution">
    <text evidence="1">The sequence shown here is derived from an EMBL/GenBank/DDBJ whole genome shotgun (WGS) entry which is preliminary data.</text>
</comment>
<sequence>MRTSYHTTYTPIITLPACITRSPCGFHTTDPAAFISTHPLPRSTDPDRLAFATPKVAQLLTSQFPQDAAGRTMVQLMIFNKAHARYRICPSCWRVYRVGEAARMWEGTFEAWLARPHDRMGPTPMRATGSVEEEQELSGICSRLCFELLTEVEAEGWSEARVDEWANRDLRASVGVPEDVALEGWRVKKTSAAEQAAGGRMIVWERKGGLWWVSD</sequence>